<dbReference type="AlphaFoldDB" id="A0A0N7IG59"/>
<dbReference type="eggNOG" id="ENOG50320I7">
    <property type="taxonomic scope" value="Bacteria"/>
</dbReference>
<dbReference type="EMBL" id="VVYV01000016">
    <property type="protein sequence ID" value="KAA5418675.1"/>
    <property type="molecule type" value="Genomic_DNA"/>
</dbReference>
<evidence type="ECO:0000313" key="4">
    <source>
        <dbReference type="Proteomes" id="UP000448877"/>
    </source>
</evidence>
<evidence type="ECO:0008006" key="5">
    <source>
        <dbReference type="Google" id="ProtNLM"/>
    </source>
</evidence>
<evidence type="ECO:0000313" key="1">
    <source>
        <dbReference type="EMBL" id="ALJ62091.1"/>
    </source>
</evidence>
<dbReference type="Proteomes" id="UP000061809">
    <property type="component" value="Chromosome"/>
</dbReference>
<gene>
    <name evidence="1" type="ORF">BcellWH2_04882</name>
    <name evidence="2" type="ORF">F2Y81_11230</name>
</gene>
<dbReference type="PATRIC" id="fig|246787.4.peg.5040"/>
<dbReference type="GeneID" id="66309135"/>
<name>A0A0N7IG59_9BACE</name>
<sequence>MKKCILFFAAIWMTLCFCSCDDGRIYEKEVNIQRGGRAMKLTGRFSGISNWTDDYSVVVAGFNDKSEYAVITKSLPVNVADGTDIVMTLGGISDDVKSLKLCVISRLRECIVEFKTMEDEELTAVTDTILMDVGTLDVGMFSSIQSQVFDKRCVACHGQTGSASGNLFLTEGKSYHALVNQPAHKNSDILLVKPGSAEESFIHLVLNRAGDTSMNHTDMLSEDEQPLLKLIDNWINEGIFLNNE</sequence>
<dbReference type="EMBL" id="CP012801">
    <property type="protein sequence ID" value="ALJ62091.1"/>
    <property type="molecule type" value="Genomic_DNA"/>
</dbReference>
<organism evidence="1 3">
    <name type="scientific">Bacteroides cellulosilyticus</name>
    <dbReference type="NCBI Taxonomy" id="246787"/>
    <lineage>
        <taxon>Bacteria</taxon>
        <taxon>Pseudomonadati</taxon>
        <taxon>Bacteroidota</taxon>
        <taxon>Bacteroidia</taxon>
        <taxon>Bacteroidales</taxon>
        <taxon>Bacteroidaceae</taxon>
        <taxon>Bacteroides</taxon>
    </lineage>
</organism>
<accession>A0A0N7IG59</accession>
<dbReference type="STRING" id="246787.BcellWH2_04882"/>
<reference evidence="2 4" key="2">
    <citation type="journal article" date="2019" name="Nat. Med.">
        <title>A library of human gut bacterial isolates paired with longitudinal multiomics data enables mechanistic microbiome research.</title>
        <authorList>
            <person name="Poyet M."/>
            <person name="Groussin M."/>
            <person name="Gibbons S.M."/>
            <person name="Avila-Pacheco J."/>
            <person name="Jiang X."/>
            <person name="Kearney S.M."/>
            <person name="Perrotta A.R."/>
            <person name="Berdy B."/>
            <person name="Zhao S."/>
            <person name="Lieberman T.D."/>
            <person name="Swanson P.K."/>
            <person name="Smith M."/>
            <person name="Roesemann S."/>
            <person name="Alexander J.E."/>
            <person name="Rich S.A."/>
            <person name="Livny J."/>
            <person name="Vlamakis H."/>
            <person name="Clish C."/>
            <person name="Bullock K."/>
            <person name="Deik A."/>
            <person name="Scott J."/>
            <person name="Pierce K.A."/>
            <person name="Xavier R.J."/>
            <person name="Alm E.J."/>
        </authorList>
    </citation>
    <scope>NUCLEOTIDE SEQUENCE [LARGE SCALE GENOMIC DNA]</scope>
    <source>
        <strain evidence="2 4">BIOML-A6</strain>
    </source>
</reference>
<evidence type="ECO:0000313" key="3">
    <source>
        <dbReference type="Proteomes" id="UP000061809"/>
    </source>
</evidence>
<evidence type="ECO:0000313" key="2">
    <source>
        <dbReference type="EMBL" id="KAA5418675.1"/>
    </source>
</evidence>
<dbReference type="KEGG" id="bcel:BcellWH2_04882"/>
<dbReference type="RefSeq" id="WP_029428838.1">
    <property type="nucleotide sequence ID" value="NZ_CABMLT010000004.1"/>
</dbReference>
<protein>
    <recommendedName>
        <fullName evidence="5">Cytochrome c domain-containing protein</fullName>
    </recommendedName>
</protein>
<proteinExistence type="predicted"/>
<reference evidence="1 3" key="1">
    <citation type="journal article" date="2015" name="Science">
        <title>Genetic determinants of in vivo fitness and diet responsiveness in multiple human gut Bacteroides.</title>
        <authorList>
            <person name="Wu M."/>
            <person name="McNulty N.P."/>
            <person name="Rodionov D.A."/>
            <person name="Khoroshkin M.S."/>
            <person name="Griffin N.W."/>
            <person name="Cheng J."/>
            <person name="Latreille P."/>
            <person name="Kerstetter R.A."/>
            <person name="Terrapon N."/>
            <person name="Henrissat B."/>
            <person name="Osterman A.L."/>
            <person name="Gordon J.I."/>
        </authorList>
    </citation>
    <scope>NUCLEOTIDE SEQUENCE [LARGE SCALE GENOMIC DNA]</scope>
    <source>
        <strain evidence="1 3">WH2</strain>
    </source>
</reference>
<dbReference type="Proteomes" id="UP000448877">
    <property type="component" value="Unassembled WGS sequence"/>
</dbReference>